<evidence type="ECO:0000313" key="2">
    <source>
        <dbReference type="EMBL" id="KAF6135187.1"/>
    </source>
</evidence>
<dbReference type="Proteomes" id="UP000541444">
    <property type="component" value="Unassembled WGS sequence"/>
</dbReference>
<reference evidence="2 3" key="1">
    <citation type="journal article" date="2020" name="IScience">
        <title>Genome Sequencing of the Endangered Kingdonia uniflora (Circaeasteraceae, Ranunculales) Reveals Potential Mechanisms of Evolutionary Specialization.</title>
        <authorList>
            <person name="Sun Y."/>
            <person name="Deng T."/>
            <person name="Zhang A."/>
            <person name="Moore M.J."/>
            <person name="Landis J.B."/>
            <person name="Lin N."/>
            <person name="Zhang H."/>
            <person name="Zhang X."/>
            <person name="Huang J."/>
            <person name="Zhang X."/>
            <person name="Sun H."/>
            <person name="Wang H."/>
        </authorList>
    </citation>
    <scope>NUCLEOTIDE SEQUENCE [LARGE SCALE GENOMIC DNA]</scope>
    <source>
        <strain evidence="2">TB1705</strain>
        <tissue evidence="2">Leaf</tissue>
    </source>
</reference>
<gene>
    <name evidence="2" type="ORF">GIB67_035258</name>
</gene>
<dbReference type="Pfam" id="PF26138">
    <property type="entry name" value="DUF8040"/>
    <property type="match status" value="1"/>
</dbReference>
<dbReference type="OrthoDB" id="1681765at2759"/>
<dbReference type="AlphaFoldDB" id="A0A7J7KXX3"/>
<accession>A0A7J7KXX3</accession>
<organism evidence="2 3">
    <name type="scientific">Kingdonia uniflora</name>
    <dbReference type="NCBI Taxonomy" id="39325"/>
    <lineage>
        <taxon>Eukaryota</taxon>
        <taxon>Viridiplantae</taxon>
        <taxon>Streptophyta</taxon>
        <taxon>Embryophyta</taxon>
        <taxon>Tracheophyta</taxon>
        <taxon>Spermatophyta</taxon>
        <taxon>Magnoliopsida</taxon>
        <taxon>Ranunculales</taxon>
        <taxon>Circaeasteraceae</taxon>
        <taxon>Kingdonia</taxon>
    </lineage>
</organism>
<comment type="caution">
    <text evidence="2">The sequence shown here is derived from an EMBL/GenBank/DDBJ whole genome shotgun (WGS) entry which is preliminary data.</text>
</comment>
<evidence type="ECO:0000259" key="1">
    <source>
        <dbReference type="Pfam" id="PF26138"/>
    </source>
</evidence>
<keyword evidence="3" id="KW-1185">Reference proteome</keyword>
<feature type="domain" description="DUF8040" evidence="1">
    <location>
        <begin position="74"/>
        <end position="165"/>
    </location>
</feature>
<evidence type="ECO:0000313" key="3">
    <source>
        <dbReference type="Proteomes" id="UP000541444"/>
    </source>
</evidence>
<name>A0A7J7KXX3_9MAGN</name>
<proteinExistence type="predicted"/>
<dbReference type="EMBL" id="JACGCM010002811">
    <property type="protein sequence ID" value="KAF6135187.1"/>
    <property type="molecule type" value="Genomic_DNA"/>
</dbReference>
<protein>
    <recommendedName>
        <fullName evidence="1">DUF8040 domain-containing protein</fullName>
    </recommendedName>
</protein>
<dbReference type="InterPro" id="IPR058353">
    <property type="entry name" value="DUF8040"/>
</dbReference>
<sequence length="355" mass="40857">MDTMEEAEHALAEFLALKSRTKPKPEAVPTALVTIMYGYSLNMDSRQWTIIKLTALAFALMMLAKKQREKLCVSTLTGRERINEILSGPNQIVYDSLRMNKDAFVSLCGHFRARGWVIDSQHIDVEQKMAIFLETIAHSVRNRIMKQKYQHSGATISRNAHESTEHLFMYCEYAVEMWCKVMLMCKAIDSELRNVVGRGVKKMWLYIDSTAMVDFIKNGKTPPWSCHFIMQNIRRHRAAFRAQIQRDFGETVKSEVAAHLLCFTMPPKNKKARQDPSQDTPKHAKQLNSEMLYTYLALCKHELDTSKDAGSGLSKASWAKIREEYNAKFNITREPKYFSNACFTKRRSTMLGQGF</sequence>